<dbReference type="PANTHER" id="PTHR43281:SF1">
    <property type="entry name" value="FARNESYL DIPHOSPHATE SYNTHASE"/>
    <property type="match status" value="1"/>
</dbReference>
<dbReference type="Gene3D" id="1.10.600.10">
    <property type="entry name" value="Farnesyl Diphosphate Synthase"/>
    <property type="match status" value="1"/>
</dbReference>
<dbReference type="InterPro" id="IPR053378">
    <property type="entry name" value="Prenyl_diphosphate_synthase"/>
</dbReference>
<evidence type="ECO:0000256" key="2">
    <source>
        <dbReference type="ARBA" id="ARBA00006706"/>
    </source>
</evidence>
<keyword evidence="6" id="KW-0414">Isoprene biosynthesis</keyword>
<accession>A0ABV7WPL9</accession>
<dbReference type="InterPro" id="IPR033749">
    <property type="entry name" value="Polyprenyl_synt_CS"/>
</dbReference>
<comment type="cofactor">
    <cofactor evidence="1">
        <name>Mg(2+)</name>
        <dbReference type="ChEBI" id="CHEBI:18420"/>
    </cofactor>
</comment>
<name>A0ABV7WPL9_9GAMM</name>
<dbReference type="PANTHER" id="PTHR43281">
    <property type="entry name" value="FARNESYL DIPHOSPHATE SYNTHASE"/>
    <property type="match status" value="1"/>
</dbReference>
<evidence type="ECO:0000256" key="6">
    <source>
        <dbReference type="ARBA" id="ARBA00023229"/>
    </source>
</evidence>
<dbReference type="PROSITE" id="PS00723">
    <property type="entry name" value="POLYPRENYL_SYNTHASE_1"/>
    <property type="match status" value="1"/>
</dbReference>
<organism evidence="8 9">
    <name type="scientific">Reinekea marina</name>
    <dbReference type="NCBI Taxonomy" id="1310421"/>
    <lineage>
        <taxon>Bacteria</taxon>
        <taxon>Pseudomonadati</taxon>
        <taxon>Pseudomonadota</taxon>
        <taxon>Gammaproteobacteria</taxon>
        <taxon>Oceanospirillales</taxon>
        <taxon>Saccharospirillaceae</taxon>
        <taxon>Reinekea</taxon>
    </lineage>
</organism>
<dbReference type="Pfam" id="PF00348">
    <property type="entry name" value="polyprenyl_synt"/>
    <property type="match status" value="1"/>
</dbReference>
<comment type="caution">
    <text evidence="8">The sequence shown here is derived from an EMBL/GenBank/DDBJ whole genome shotgun (WGS) entry which is preliminary data.</text>
</comment>
<protein>
    <submittedName>
        <fullName evidence="8">Polyprenyl synthetase family protein</fullName>
        <ecNumber evidence="8">2.5.1.-</ecNumber>
    </submittedName>
</protein>
<evidence type="ECO:0000256" key="1">
    <source>
        <dbReference type="ARBA" id="ARBA00001946"/>
    </source>
</evidence>
<dbReference type="SUPFAM" id="SSF48576">
    <property type="entry name" value="Terpenoid synthases"/>
    <property type="match status" value="1"/>
</dbReference>
<proteinExistence type="inferred from homology"/>
<keyword evidence="5" id="KW-0460">Magnesium</keyword>
<keyword evidence="4" id="KW-0479">Metal-binding</keyword>
<dbReference type="RefSeq" id="WP_290282828.1">
    <property type="nucleotide sequence ID" value="NZ_JAUFQI010000001.1"/>
</dbReference>
<dbReference type="Proteomes" id="UP001595710">
    <property type="component" value="Unassembled WGS sequence"/>
</dbReference>
<dbReference type="PROSITE" id="PS00444">
    <property type="entry name" value="POLYPRENYL_SYNTHASE_2"/>
    <property type="match status" value="1"/>
</dbReference>
<dbReference type="NCBIfam" id="NF045485">
    <property type="entry name" value="FPPsyn"/>
    <property type="match status" value="1"/>
</dbReference>
<dbReference type="InterPro" id="IPR008949">
    <property type="entry name" value="Isoprenoid_synthase_dom_sf"/>
</dbReference>
<evidence type="ECO:0000256" key="3">
    <source>
        <dbReference type="ARBA" id="ARBA00022679"/>
    </source>
</evidence>
<evidence type="ECO:0000256" key="5">
    <source>
        <dbReference type="ARBA" id="ARBA00022842"/>
    </source>
</evidence>
<evidence type="ECO:0000313" key="9">
    <source>
        <dbReference type="Proteomes" id="UP001595710"/>
    </source>
</evidence>
<sequence>MKLDEYLSDTRSRFETHLQHSFQHSPSEQLKNAIHYSLLDGGKRLRPALVRAAALACGQSNQHWLIPASAIEMVHVYSLIHDDLPAMDNDDLRRGKPTNHKAFDEATAILAGDALQTEAFLQIAQATEFNDQQVRRMLTALTKASGGQGMVGGQMLDILAEETSITLEQLQHIHRLKTGALIQASLAIGALCKEDVTDSVLQQLEVYGDAIGLAFQITDDVLDVTSTTEVLGKPQGSDAEAQKTTYVTLLGLSGAKQQAHFQHQRALSALTDMGLNETSLLWQLADYILYRDH</sequence>
<evidence type="ECO:0000256" key="4">
    <source>
        <dbReference type="ARBA" id="ARBA00022723"/>
    </source>
</evidence>
<gene>
    <name evidence="8" type="ORF">ACFOND_05945</name>
</gene>
<evidence type="ECO:0000313" key="8">
    <source>
        <dbReference type="EMBL" id="MFC3701181.1"/>
    </source>
</evidence>
<dbReference type="EC" id="2.5.1.-" evidence="8"/>
<dbReference type="SFLD" id="SFLDS00005">
    <property type="entry name" value="Isoprenoid_Synthase_Type_I"/>
    <property type="match status" value="1"/>
</dbReference>
<dbReference type="InterPro" id="IPR000092">
    <property type="entry name" value="Polyprenyl_synt"/>
</dbReference>
<dbReference type="SFLD" id="SFLDG01017">
    <property type="entry name" value="Polyprenyl_Transferase_Like"/>
    <property type="match status" value="1"/>
</dbReference>
<comment type="similarity">
    <text evidence="2 7">Belongs to the FPP/GGPP synthase family.</text>
</comment>
<dbReference type="GO" id="GO:0016740">
    <property type="term" value="F:transferase activity"/>
    <property type="evidence" value="ECO:0007669"/>
    <property type="project" value="UniProtKB-KW"/>
</dbReference>
<reference evidence="9" key="1">
    <citation type="journal article" date="2019" name="Int. J. Syst. Evol. Microbiol.">
        <title>The Global Catalogue of Microorganisms (GCM) 10K type strain sequencing project: providing services to taxonomists for standard genome sequencing and annotation.</title>
        <authorList>
            <consortium name="The Broad Institute Genomics Platform"/>
            <consortium name="The Broad Institute Genome Sequencing Center for Infectious Disease"/>
            <person name="Wu L."/>
            <person name="Ma J."/>
        </authorList>
    </citation>
    <scope>NUCLEOTIDE SEQUENCE [LARGE SCALE GENOMIC DNA]</scope>
    <source>
        <strain evidence="9">CECT 8288</strain>
    </source>
</reference>
<dbReference type="EMBL" id="JBHRYN010000008">
    <property type="protein sequence ID" value="MFC3701181.1"/>
    <property type="molecule type" value="Genomic_DNA"/>
</dbReference>
<keyword evidence="3 7" id="KW-0808">Transferase</keyword>
<keyword evidence="9" id="KW-1185">Reference proteome</keyword>
<evidence type="ECO:0000256" key="7">
    <source>
        <dbReference type="RuleBase" id="RU004466"/>
    </source>
</evidence>
<dbReference type="CDD" id="cd00685">
    <property type="entry name" value="Trans_IPPS_HT"/>
    <property type="match status" value="1"/>
</dbReference>